<keyword evidence="2" id="KW-1185">Reference proteome</keyword>
<accession>A0A2S9YB50</accession>
<proteinExistence type="predicted"/>
<sequence length="142" mass="15631">MLFEFVMLAALAGSPAPTPTIGEDCGEQVCLYASDRSYKRVIGDGVGSWKAETRLNRNKRKKEAKKNRKRKDVALNVVVEGRRGSVFVDGRYLAATGEHAQRVLKPGKHEVEVRDGEEVITFGVLSVPRKVSAIALVVHADR</sequence>
<name>A0A2S9YB50_9BACT</name>
<protein>
    <recommendedName>
        <fullName evidence="3">PEGA domain-containing protein</fullName>
    </recommendedName>
</protein>
<evidence type="ECO:0008006" key="3">
    <source>
        <dbReference type="Google" id="ProtNLM"/>
    </source>
</evidence>
<gene>
    <name evidence="1" type="ORF">ENSA5_24260</name>
</gene>
<dbReference type="OrthoDB" id="5518964at2"/>
<evidence type="ECO:0000313" key="2">
    <source>
        <dbReference type="Proteomes" id="UP000237968"/>
    </source>
</evidence>
<organism evidence="1 2">
    <name type="scientific">Enhygromyxa salina</name>
    <dbReference type="NCBI Taxonomy" id="215803"/>
    <lineage>
        <taxon>Bacteria</taxon>
        <taxon>Pseudomonadati</taxon>
        <taxon>Myxococcota</taxon>
        <taxon>Polyangia</taxon>
        <taxon>Nannocystales</taxon>
        <taxon>Nannocystaceae</taxon>
        <taxon>Enhygromyxa</taxon>
    </lineage>
</organism>
<comment type="caution">
    <text evidence="1">The sequence shown here is derived from an EMBL/GenBank/DDBJ whole genome shotgun (WGS) entry which is preliminary data.</text>
</comment>
<dbReference type="RefSeq" id="WP_106391836.1">
    <property type="nucleotide sequence ID" value="NZ_PVNK01000123.1"/>
</dbReference>
<dbReference type="AlphaFoldDB" id="A0A2S9YB50"/>
<dbReference type="Proteomes" id="UP000237968">
    <property type="component" value="Unassembled WGS sequence"/>
</dbReference>
<dbReference type="EMBL" id="PVNK01000123">
    <property type="protein sequence ID" value="PRQ02335.1"/>
    <property type="molecule type" value="Genomic_DNA"/>
</dbReference>
<evidence type="ECO:0000313" key="1">
    <source>
        <dbReference type="EMBL" id="PRQ02335.1"/>
    </source>
</evidence>
<reference evidence="1 2" key="1">
    <citation type="submission" date="2018-03" db="EMBL/GenBank/DDBJ databases">
        <title>Draft Genome Sequences of the Obligatory Marine Myxobacteria Enhygromyxa salina SWB005.</title>
        <authorList>
            <person name="Poehlein A."/>
            <person name="Moghaddam J.A."/>
            <person name="Harms H."/>
            <person name="Alanjari M."/>
            <person name="Koenig G.M."/>
            <person name="Daniel R."/>
            <person name="Schaeberle T.F."/>
        </authorList>
    </citation>
    <scope>NUCLEOTIDE SEQUENCE [LARGE SCALE GENOMIC DNA]</scope>
    <source>
        <strain evidence="1 2">SWB005</strain>
    </source>
</reference>